<name>V4R539_9HYPH</name>
<dbReference type="Pfam" id="PF00528">
    <property type="entry name" value="BPD_transp_1"/>
    <property type="match status" value="1"/>
</dbReference>
<feature type="transmembrane region" description="Helical" evidence="7">
    <location>
        <begin position="220"/>
        <end position="238"/>
    </location>
</feature>
<dbReference type="OrthoDB" id="9786495at2"/>
<dbReference type="STRING" id="631454.N177_0367"/>
<dbReference type="RefSeq" id="WP_023430519.1">
    <property type="nucleotide sequence ID" value="NZ_AWXZ01000011.1"/>
</dbReference>
<dbReference type="SUPFAM" id="SSF161098">
    <property type="entry name" value="MetI-like"/>
    <property type="match status" value="1"/>
</dbReference>
<dbReference type="PATRIC" id="fig|631454.5.peg.360"/>
<comment type="subcellular location">
    <subcellularLocation>
        <location evidence="1 7">Cell membrane</location>
        <topology evidence="1 7">Multi-pass membrane protein</topology>
    </subcellularLocation>
</comment>
<feature type="transmembrane region" description="Helical" evidence="7">
    <location>
        <begin position="56"/>
        <end position="86"/>
    </location>
</feature>
<gene>
    <name evidence="9" type="ORF">N177_0367</name>
</gene>
<dbReference type="GO" id="GO:0005886">
    <property type="term" value="C:plasma membrane"/>
    <property type="evidence" value="ECO:0007669"/>
    <property type="project" value="UniProtKB-SubCell"/>
</dbReference>
<dbReference type="eggNOG" id="COG0600">
    <property type="taxonomic scope" value="Bacteria"/>
</dbReference>
<keyword evidence="5 7" id="KW-1133">Transmembrane helix</keyword>
<dbReference type="Proteomes" id="UP000017819">
    <property type="component" value="Unassembled WGS sequence"/>
</dbReference>
<protein>
    <submittedName>
        <fullName evidence="9">Hydroxymethylpyrimidine ABC transporter, transmembrane component</fullName>
    </submittedName>
</protein>
<evidence type="ECO:0000256" key="3">
    <source>
        <dbReference type="ARBA" id="ARBA00022475"/>
    </source>
</evidence>
<dbReference type="EMBL" id="AWXZ01000011">
    <property type="protein sequence ID" value="ESR27057.1"/>
    <property type="molecule type" value="Genomic_DNA"/>
</dbReference>
<evidence type="ECO:0000256" key="2">
    <source>
        <dbReference type="ARBA" id="ARBA00022448"/>
    </source>
</evidence>
<dbReference type="PANTHER" id="PTHR30151:SF20">
    <property type="entry name" value="ABC TRANSPORTER PERMEASE PROTEIN HI_0355-RELATED"/>
    <property type="match status" value="1"/>
</dbReference>
<evidence type="ECO:0000256" key="4">
    <source>
        <dbReference type="ARBA" id="ARBA00022692"/>
    </source>
</evidence>
<reference evidence="9 10" key="1">
    <citation type="journal article" date="2014" name="Genome Announc.">
        <title>Draft Genome Sequence of Lutibaculum baratangense Strain AMV1T, Isolated from a Mud Volcano in Andamans, India.</title>
        <authorList>
            <person name="Singh A."/>
            <person name="Sreenivas A."/>
            <person name="Sathyanarayana Reddy G."/>
            <person name="Pinnaka A.K."/>
            <person name="Shivaji S."/>
        </authorList>
    </citation>
    <scope>NUCLEOTIDE SEQUENCE [LARGE SCALE GENOMIC DNA]</scope>
    <source>
        <strain evidence="9 10">AMV1</strain>
    </source>
</reference>
<keyword evidence="3" id="KW-1003">Cell membrane</keyword>
<keyword evidence="10" id="KW-1185">Reference proteome</keyword>
<dbReference type="Gene3D" id="1.10.3720.10">
    <property type="entry name" value="MetI-like"/>
    <property type="match status" value="1"/>
</dbReference>
<feature type="transmembrane region" description="Helical" evidence="7">
    <location>
        <begin position="98"/>
        <end position="118"/>
    </location>
</feature>
<evidence type="ECO:0000256" key="1">
    <source>
        <dbReference type="ARBA" id="ARBA00004651"/>
    </source>
</evidence>
<comment type="similarity">
    <text evidence="7">Belongs to the binding-protein-dependent transport system permease family.</text>
</comment>
<evidence type="ECO:0000259" key="8">
    <source>
        <dbReference type="PROSITE" id="PS50928"/>
    </source>
</evidence>
<dbReference type="InterPro" id="IPR035906">
    <property type="entry name" value="MetI-like_sf"/>
</dbReference>
<evidence type="ECO:0000313" key="10">
    <source>
        <dbReference type="Proteomes" id="UP000017819"/>
    </source>
</evidence>
<accession>V4R539</accession>
<proteinExistence type="inferred from homology"/>
<dbReference type="PROSITE" id="PS50928">
    <property type="entry name" value="ABC_TM1"/>
    <property type="match status" value="1"/>
</dbReference>
<keyword evidence="6 7" id="KW-0472">Membrane</keyword>
<dbReference type="CDD" id="cd06261">
    <property type="entry name" value="TM_PBP2"/>
    <property type="match status" value="1"/>
</dbReference>
<dbReference type="InterPro" id="IPR000515">
    <property type="entry name" value="MetI-like"/>
</dbReference>
<dbReference type="PANTHER" id="PTHR30151">
    <property type="entry name" value="ALKANE SULFONATE ABC TRANSPORTER-RELATED, MEMBRANE SUBUNIT"/>
    <property type="match status" value="1"/>
</dbReference>
<keyword evidence="2 7" id="KW-0813">Transport</keyword>
<evidence type="ECO:0000313" key="9">
    <source>
        <dbReference type="EMBL" id="ESR27057.1"/>
    </source>
</evidence>
<evidence type="ECO:0000256" key="7">
    <source>
        <dbReference type="RuleBase" id="RU363032"/>
    </source>
</evidence>
<comment type="caution">
    <text evidence="9">The sequence shown here is derived from an EMBL/GenBank/DDBJ whole genome shotgun (WGS) entry which is preliminary data.</text>
</comment>
<feature type="transmembrane region" description="Helical" evidence="7">
    <location>
        <begin position="124"/>
        <end position="143"/>
    </location>
</feature>
<keyword evidence="4 7" id="KW-0812">Transmembrane</keyword>
<evidence type="ECO:0000256" key="5">
    <source>
        <dbReference type="ARBA" id="ARBA00022989"/>
    </source>
</evidence>
<dbReference type="GO" id="GO:0055085">
    <property type="term" value="P:transmembrane transport"/>
    <property type="evidence" value="ECO:0007669"/>
    <property type="project" value="InterPro"/>
</dbReference>
<feature type="transmembrane region" description="Helical" evidence="7">
    <location>
        <begin position="12"/>
        <end position="36"/>
    </location>
</feature>
<feature type="transmembrane region" description="Helical" evidence="7">
    <location>
        <begin position="179"/>
        <end position="200"/>
    </location>
</feature>
<dbReference type="AlphaFoldDB" id="V4R539"/>
<organism evidence="9 10">
    <name type="scientific">Lutibaculum baratangense AMV1</name>
    <dbReference type="NCBI Taxonomy" id="631454"/>
    <lineage>
        <taxon>Bacteria</taxon>
        <taxon>Pseudomonadati</taxon>
        <taxon>Pseudomonadota</taxon>
        <taxon>Alphaproteobacteria</taxon>
        <taxon>Hyphomicrobiales</taxon>
        <taxon>Tepidamorphaceae</taxon>
        <taxon>Lutibaculum</taxon>
    </lineage>
</organism>
<evidence type="ECO:0000256" key="6">
    <source>
        <dbReference type="ARBA" id="ARBA00023136"/>
    </source>
</evidence>
<feature type="domain" description="ABC transmembrane type-1" evidence="8">
    <location>
        <begin position="54"/>
        <end position="238"/>
    </location>
</feature>
<sequence length="252" mass="26754">MRSALARRVLRVAVPAAVILAIWQAAIVLLEIRPYILPAPLRVAEALADDWRFLAYHGFITLSEIVLGLLLGAALGVATALTVSLFPRAGGVMLPVMVASQALPVFAIAPLLVIWFGYGLASKVVMATLIIFFPVASAFLDGLRRTNTGFLELARLSGASPWRTLLLVRLPAALSGLASGLRVAAAVAPIGAVVGEWVGASKGLGFVMLQANARVQTDRVFAALFILALTAILVRALVERLSRKMVPWVAED</sequence>